<dbReference type="EMBL" id="SSND01000001">
    <property type="protein sequence ID" value="THD85769.1"/>
    <property type="molecule type" value="Genomic_DNA"/>
</dbReference>
<evidence type="ECO:0000313" key="6">
    <source>
        <dbReference type="Proteomes" id="UP000309450"/>
    </source>
</evidence>
<name>A0A4S3MT53_9RHOB</name>
<dbReference type="RefSeq" id="WP_136394140.1">
    <property type="nucleotide sequence ID" value="NZ_SSND01000001.1"/>
</dbReference>
<organism evidence="5 6">
    <name type="scientific">Aliigemmobacter aestuarii</name>
    <dbReference type="NCBI Taxonomy" id="1445661"/>
    <lineage>
        <taxon>Bacteria</taxon>
        <taxon>Pseudomonadati</taxon>
        <taxon>Pseudomonadota</taxon>
        <taxon>Alphaproteobacteria</taxon>
        <taxon>Rhodobacterales</taxon>
        <taxon>Paracoccaceae</taxon>
        <taxon>Aliigemmobacter</taxon>
    </lineage>
</organism>
<dbReference type="AlphaFoldDB" id="A0A4S3MT53"/>
<dbReference type="PANTHER" id="PTHR10584">
    <property type="entry name" value="SUGAR KINASE"/>
    <property type="match status" value="1"/>
</dbReference>
<dbReference type="Proteomes" id="UP000309450">
    <property type="component" value="Unassembled WGS sequence"/>
</dbReference>
<comment type="caution">
    <text evidence="5">The sequence shown here is derived from an EMBL/GenBank/DDBJ whole genome shotgun (WGS) entry which is preliminary data.</text>
</comment>
<protein>
    <submittedName>
        <fullName evidence="5">Ribokinase</fullName>
    </submittedName>
</protein>
<dbReference type="OrthoDB" id="8578462at2"/>
<feature type="domain" description="Carbohydrate kinase PfkB" evidence="4">
    <location>
        <begin position="10"/>
        <end position="294"/>
    </location>
</feature>
<dbReference type="Gene3D" id="3.40.1190.20">
    <property type="match status" value="1"/>
</dbReference>
<reference evidence="5 6" key="1">
    <citation type="submission" date="2019-04" db="EMBL/GenBank/DDBJ databases">
        <title>Draft genome sequence of Gemmobacter aestuarii sp. nov.</title>
        <authorList>
            <person name="Hameed A."/>
            <person name="Lin S.-Y."/>
            <person name="Shahina M."/>
            <person name="Lai W.-A."/>
            <person name="Young C.-C."/>
        </authorList>
    </citation>
    <scope>NUCLEOTIDE SEQUENCE [LARGE SCALE GENOMIC DNA]</scope>
    <source>
        <strain evidence="5 6">CC-PW-75</strain>
    </source>
</reference>
<dbReference type="InterPro" id="IPR002173">
    <property type="entry name" value="Carboh/pur_kinase_PfkB_CS"/>
</dbReference>
<feature type="region of interest" description="Disordered" evidence="3">
    <location>
        <begin position="305"/>
        <end position="324"/>
    </location>
</feature>
<dbReference type="InterPro" id="IPR011611">
    <property type="entry name" value="PfkB_dom"/>
</dbReference>
<dbReference type="SUPFAM" id="SSF53613">
    <property type="entry name" value="Ribokinase-like"/>
    <property type="match status" value="1"/>
</dbReference>
<evidence type="ECO:0000256" key="1">
    <source>
        <dbReference type="ARBA" id="ARBA00022679"/>
    </source>
</evidence>
<dbReference type="Pfam" id="PF00294">
    <property type="entry name" value="PfkB"/>
    <property type="match status" value="1"/>
</dbReference>
<keyword evidence="2 5" id="KW-0418">Kinase</keyword>
<evidence type="ECO:0000259" key="4">
    <source>
        <dbReference type="Pfam" id="PF00294"/>
    </source>
</evidence>
<keyword evidence="6" id="KW-1185">Reference proteome</keyword>
<dbReference type="GO" id="GO:0016301">
    <property type="term" value="F:kinase activity"/>
    <property type="evidence" value="ECO:0007669"/>
    <property type="project" value="UniProtKB-KW"/>
</dbReference>
<keyword evidence="1" id="KW-0808">Transferase</keyword>
<dbReference type="PANTHER" id="PTHR10584:SF167">
    <property type="entry name" value="PFKB DOMAIN PROTEIN"/>
    <property type="match status" value="1"/>
</dbReference>
<accession>A0A4S3MT53</accession>
<dbReference type="InterPro" id="IPR029056">
    <property type="entry name" value="Ribokinase-like"/>
</dbReference>
<feature type="compositionally biased region" description="Basic and acidic residues" evidence="3">
    <location>
        <begin position="315"/>
        <end position="324"/>
    </location>
</feature>
<evidence type="ECO:0000313" key="5">
    <source>
        <dbReference type="EMBL" id="THD85769.1"/>
    </source>
</evidence>
<gene>
    <name evidence="5" type="ORF">E7811_08805</name>
</gene>
<evidence type="ECO:0000256" key="3">
    <source>
        <dbReference type="SAM" id="MobiDB-lite"/>
    </source>
</evidence>
<dbReference type="PROSITE" id="PS00584">
    <property type="entry name" value="PFKB_KINASES_2"/>
    <property type="match status" value="1"/>
</dbReference>
<evidence type="ECO:0000256" key="2">
    <source>
        <dbReference type="ARBA" id="ARBA00022777"/>
    </source>
</evidence>
<proteinExistence type="predicted"/>
<sequence>MTARLIQISGVIIDLIYRVEAVPAPGTEAIVRGAELAAGGGFNAMVAARRMGATVAYGGSLGTGPLANLAAAALDREGIAALRPRLPAADQGICTVLIDRAGERTFIAVSGADGQVGDSDLALIRPGPRDWLLMSGYALHYPGSRDALVRWLESRPPRLVFDPCPIIAELPAPARKAALGAALWITANRAEGAFLTGLADPSAIAAALARERPTGGGAILRDGANGCFIALVDGGGARHLPGHPVTPVDTNGAGDAHTGAFIAMLIRGEPPLRAAEIANVCAALSTTQEGPSTSPDLPTVLAAMREGRAPAGTDKPARHEWRKP</sequence>